<gene>
    <name evidence="2" type="ORF">D1222_02800</name>
</gene>
<dbReference type="Gene3D" id="3.40.50.150">
    <property type="entry name" value="Vaccinia Virus protein VP39"/>
    <property type="match status" value="1"/>
</dbReference>
<name>A0A399RMU8_9PROT</name>
<evidence type="ECO:0000313" key="2">
    <source>
        <dbReference type="EMBL" id="RIJ31209.1"/>
    </source>
</evidence>
<dbReference type="Proteomes" id="UP000265845">
    <property type="component" value="Unassembled WGS sequence"/>
</dbReference>
<dbReference type="AlphaFoldDB" id="A0A399RMU8"/>
<dbReference type="PANTHER" id="PTHR42912:SF93">
    <property type="entry name" value="N6-ADENOSINE-METHYLTRANSFERASE TMT1A"/>
    <property type="match status" value="1"/>
</dbReference>
<dbReference type="EMBL" id="QWGA01000003">
    <property type="protein sequence ID" value="RIJ31209.1"/>
    <property type="molecule type" value="Genomic_DNA"/>
</dbReference>
<reference evidence="2 3" key="1">
    <citation type="submission" date="2018-08" db="EMBL/GenBank/DDBJ databases">
        <title>Henriciella mobilis sp. nov., isolated from seawater.</title>
        <authorList>
            <person name="Cheng H."/>
            <person name="Wu Y.-H."/>
            <person name="Xu X.-W."/>
            <person name="Guo L.-L."/>
        </authorList>
    </citation>
    <scope>NUCLEOTIDE SEQUENCE [LARGE SCALE GENOMIC DNA]</scope>
    <source>
        <strain evidence="2 3">CCUG67844</strain>
    </source>
</reference>
<dbReference type="CDD" id="cd02440">
    <property type="entry name" value="AdoMet_MTases"/>
    <property type="match status" value="1"/>
</dbReference>
<dbReference type="InterPro" id="IPR013217">
    <property type="entry name" value="Methyltransf_12"/>
</dbReference>
<keyword evidence="3" id="KW-1185">Reference proteome</keyword>
<keyword evidence="2" id="KW-0808">Transferase</keyword>
<dbReference type="InterPro" id="IPR050508">
    <property type="entry name" value="Methyltransf_Superfamily"/>
</dbReference>
<feature type="domain" description="Methyltransferase type 12" evidence="1">
    <location>
        <begin position="49"/>
        <end position="142"/>
    </location>
</feature>
<evidence type="ECO:0000259" key="1">
    <source>
        <dbReference type="Pfam" id="PF08242"/>
    </source>
</evidence>
<protein>
    <submittedName>
        <fullName evidence="2">Class I SAM-dependent methyltransferase</fullName>
    </submittedName>
</protein>
<comment type="caution">
    <text evidence="2">The sequence shown here is derived from an EMBL/GenBank/DDBJ whole genome shotgun (WGS) entry which is preliminary data.</text>
</comment>
<keyword evidence="2" id="KW-0489">Methyltransferase</keyword>
<dbReference type="OrthoDB" id="5642573at2"/>
<sequence length="213" mass="23699">MRTASKSDQRFWDRLASKYARQPISDQETYEKKLAITRKYLTPQSSIFEFGCGTGSTALLHAPHVDYILATDLAENMLDVGRVRAAEADIQNVDFQRIGIEEFDPAGHSFDVVLGLNILHLCRDPDAVTRKVRALLKPGGHFIQSTACLKDASFILRLAIPVMQAVGKAPTVSFLSEDDILSMLDRNGFDLTESLRTDSSMSANFYVAQKRQA</sequence>
<organism evidence="2 3">
    <name type="scientific">Henriciella algicola</name>
    <dbReference type="NCBI Taxonomy" id="1608422"/>
    <lineage>
        <taxon>Bacteria</taxon>
        <taxon>Pseudomonadati</taxon>
        <taxon>Pseudomonadota</taxon>
        <taxon>Alphaproteobacteria</taxon>
        <taxon>Hyphomonadales</taxon>
        <taxon>Hyphomonadaceae</taxon>
        <taxon>Henriciella</taxon>
    </lineage>
</organism>
<dbReference type="GO" id="GO:0008168">
    <property type="term" value="F:methyltransferase activity"/>
    <property type="evidence" value="ECO:0007669"/>
    <property type="project" value="UniProtKB-KW"/>
</dbReference>
<dbReference type="Pfam" id="PF08242">
    <property type="entry name" value="Methyltransf_12"/>
    <property type="match status" value="1"/>
</dbReference>
<accession>A0A399RMU8</accession>
<proteinExistence type="predicted"/>
<dbReference type="RefSeq" id="WP_119452708.1">
    <property type="nucleotide sequence ID" value="NZ_QWGA01000003.1"/>
</dbReference>
<dbReference type="InterPro" id="IPR029063">
    <property type="entry name" value="SAM-dependent_MTases_sf"/>
</dbReference>
<evidence type="ECO:0000313" key="3">
    <source>
        <dbReference type="Proteomes" id="UP000265845"/>
    </source>
</evidence>
<dbReference type="SUPFAM" id="SSF53335">
    <property type="entry name" value="S-adenosyl-L-methionine-dependent methyltransferases"/>
    <property type="match status" value="1"/>
</dbReference>
<dbReference type="GO" id="GO:0032259">
    <property type="term" value="P:methylation"/>
    <property type="evidence" value="ECO:0007669"/>
    <property type="project" value="UniProtKB-KW"/>
</dbReference>
<dbReference type="PANTHER" id="PTHR42912">
    <property type="entry name" value="METHYLTRANSFERASE"/>
    <property type="match status" value="1"/>
</dbReference>